<feature type="chain" id="PRO_5042029973" description="Ig-like domain-containing protein" evidence="2">
    <location>
        <begin position="22"/>
        <end position="384"/>
    </location>
</feature>
<feature type="domain" description="Ig-like" evidence="3">
    <location>
        <begin position="29"/>
        <end position="109"/>
    </location>
</feature>
<dbReference type="Pfam" id="PF07686">
    <property type="entry name" value="V-set"/>
    <property type="match status" value="1"/>
</dbReference>
<feature type="domain" description="Ig-like" evidence="3">
    <location>
        <begin position="113"/>
        <end position="192"/>
    </location>
</feature>
<dbReference type="PANTHER" id="PTHR11422:SF0">
    <property type="entry name" value="T-CELL SURFACE GLYCOPROTEIN CD4"/>
    <property type="match status" value="1"/>
</dbReference>
<dbReference type="SMART" id="SM00408">
    <property type="entry name" value="IGc2"/>
    <property type="match status" value="2"/>
</dbReference>
<name>A0AAD9DW43_9TELE</name>
<dbReference type="InterPro" id="IPR013783">
    <property type="entry name" value="Ig-like_fold"/>
</dbReference>
<evidence type="ECO:0000256" key="1">
    <source>
        <dbReference type="SAM" id="Phobius"/>
    </source>
</evidence>
<gene>
    <name evidence="4" type="ORF">P4O66_010524</name>
</gene>
<dbReference type="EMBL" id="JAROKS010000016">
    <property type="protein sequence ID" value="KAK1795348.1"/>
    <property type="molecule type" value="Genomic_DNA"/>
</dbReference>
<dbReference type="Proteomes" id="UP001239994">
    <property type="component" value="Unassembled WGS sequence"/>
</dbReference>
<dbReference type="Pfam" id="PF12104">
    <property type="entry name" value="Tcell_CD4_C"/>
    <property type="match status" value="1"/>
</dbReference>
<dbReference type="CDD" id="cd12087">
    <property type="entry name" value="TM_EGFR-like"/>
    <property type="match status" value="1"/>
</dbReference>
<dbReference type="InterPro" id="IPR007110">
    <property type="entry name" value="Ig-like_dom"/>
</dbReference>
<dbReference type="InterPro" id="IPR021963">
    <property type="entry name" value="Tcell_CD4_Cterm"/>
</dbReference>
<dbReference type="SMART" id="SM00409">
    <property type="entry name" value="IG"/>
    <property type="match status" value="3"/>
</dbReference>
<feature type="signal peptide" evidence="2">
    <location>
        <begin position="1"/>
        <end position="21"/>
    </location>
</feature>
<evidence type="ECO:0000259" key="3">
    <source>
        <dbReference type="PROSITE" id="PS50835"/>
    </source>
</evidence>
<dbReference type="PROSITE" id="PS50835">
    <property type="entry name" value="IG_LIKE"/>
    <property type="match status" value="3"/>
</dbReference>
<dbReference type="Pfam" id="PF07679">
    <property type="entry name" value="I-set"/>
    <property type="match status" value="1"/>
</dbReference>
<dbReference type="PANTHER" id="PTHR11422">
    <property type="entry name" value="T-CELL SURFACE GLYCOPROTEIN CD4"/>
    <property type="match status" value="1"/>
</dbReference>
<keyword evidence="1" id="KW-0812">Transmembrane</keyword>
<evidence type="ECO:0000313" key="5">
    <source>
        <dbReference type="Proteomes" id="UP001239994"/>
    </source>
</evidence>
<evidence type="ECO:0000256" key="2">
    <source>
        <dbReference type="SAM" id="SignalP"/>
    </source>
</evidence>
<dbReference type="InterPro" id="IPR013098">
    <property type="entry name" value="Ig_I-set"/>
</dbReference>
<dbReference type="InterPro" id="IPR003598">
    <property type="entry name" value="Ig_sub2"/>
</dbReference>
<keyword evidence="1" id="KW-1133">Transmembrane helix</keyword>
<dbReference type="InterPro" id="IPR036179">
    <property type="entry name" value="Ig-like_dom_sf"/>
</dbReference>
<feature type="domain" description="Ig-like" evidence="3">
    <location>
        <begin position="198"/>
        <end position="292"/>
    </location>
</feature>
<dbReference type="InterPro" id="IPR003599">
    <property type="entry name" value="Ig_sub"/>
</dbReference>
<comment type="caution">
    <text evidence="4">The sequence shown here is derived from an EMBL/GenBank/DDBJ whole genome shotgun (WGS) entry which is preliminary data.</text>
</comment>
<dbReference type="SUPFAM" id="SSF48726">
    <property type="entry name" value="Immunoglobulin"/>
    <property type="match status" value="3"/>
</dbReference>
<feature type="transmembrane region" description="Helical" evidence="1">
    <location>
        <begin position="330"/>
        <end position="354"/>
    </location>
</feature>
<dbReference type="Gene3D" id="2.60.40.10">
    <property type="entry name" value="Immunoglobulins"/>
    <property type="match status" value="3"/>
</dbReference>
<keyword evidence="1" id="KW-0472">Membrane</keyword>
<sequence>MSMTQTCLWISLALCIATGGSEMFYEKRGETVILNCGDAAANRDVEWKHKDSLIMSVTGKTGRSIRGSASVLSKSKLNQQNLHITSLEPDCAGLYSCTGYNSEGSKIITQHTLSIVSVTESAEAVLQSTLTLKCDITGDSTAQVQWQSPKNHSKFETGKEITVKSVSLKDAGEWVCQIKGEDGKERKKIHVNVAVVGPLESSKELTVGLGASAVLPCFLSRPSRLRIVGGGWTRDSLNNSLLTLAREKDLHWTITKDKMSRFTFPTHQLSTNFSVKLTNVQSADAGVYVCTLMFEGKEKLKANLRLKVEGEAVSRSSKTFWEISVLGLKLYAWVAIAAGSVILIILFVVIMFFYRRNKRMRRKVRKLKSMREPLTSRNYCQCNR</sequence>
<reference evidence="4" key="1">
    <citation type="submission" date="2023-03" db="EMBL/GenBank/DDBJ databases">
        <title>Electrophorus voltai genome.</title>
        <authorList>
            <person name="Bian C."/>
        </authorList>
    </citation>
    <scope>NUCLEOTIDE SEQUENCE</scope>
    <source>
        <strain evidence="4">CB-2022</strain>
        <tissue evidence="4">Muscle</tissue>
    </source>
</reference>
<evidence type="ECO:0000313" key="4">
    <source>
        <dbReference type="EMBL" id="KAK1795348.1"/>
    </source>
</evidence>
<dbReference type="InterPro" id="IPR013106">
    <property type="entry name" value="Ig_V-set"/>
</dbReference>
<protein>
    <recommendedName>
        <fullName evidence="3">Ig-like domain-containing protein</fullName>
    </recommendedName>
</protein>
<keyword evidence="5" id="KW-1185">Reference proteome</keyword>
<organism evidence="4 5">
    <name type="scientific">Electrophorus voltai</name>
    <dbReference type="NCBI Taxonomy" id="2609070"/>
    <lineage>
        <taxon>Eukaryota</taxon>
        <taxon>Metazoa</taxon>
        <taxon>Chordata</taxon>
        <taxon>Craniata</taxon>
        <taxon>Vertebrata</taxon>
        <taxon>Euteleostomi</taxon>
        <taxon>Actinopterygii</taxon>
        <taxon>Neopterygii</taxon>
        <taxon>Teleostei</taxon>
        <taxon>Ostariophysi</taxon>
        <taxon>Gymnotiformes</taxon>
        <taxon>Gymnotoidei</taxon>
        <taxon>Gymnotidae</taxon>
        <taxon>Electrophorus</taxon>
    </lineage>
</organism>
<accession>A0AAD9DW43</accession>
<proteinExistence type="predicted"/>
<keyword evidence="2" id="KW-0732">Signal</keyword>
<dbReference type="AlphaFoldDB" id="A0AAD9DW43"/>